<evidence type="ECO:0000313" key="9">
    <source>
        <dbReference type="EMBL" id="GGG70663.1"/>
    </source>
</evidence>
<dbReference type="Gene3D" id="1.10.630.10">
    <property type="entry name" value="Cytochrome P450"/>
    <property type="match status" value="1"/>
</dbReference>
<evidence type="ECO:0000256" key="4">
    <source>
        <dbReference type="ARBA" id="ARBA00023002"/>
    </source>
</evidence>
<dbReference type="PRINTS" id="PR00385">
    <property type="entry name" value="P450"/>
</dbReference>
<proteinExistence type="inferred from homology"/>
<comment type="caution">
    <text evidence="9">The sequence shown here is derived from an EMBL/GenBank/DDBJ whole genome shotgun (WGS) entry which is preliminary data.</text>
</comment>
<dbReference type="SUPFAM" id="SSF48264">
    <property type="entry name" value="Cytochrome P450"/>
    <property type="match status" value="1"/>
</dbReference>
<evidence type="ECO:0000256" key="8">
    <source>
        <dbReference type="SAM" id="MobiDB-lite"/>
    </source>
</evidence>
<keyword evidence="6 7" id="KW-0503">Monooxygenase</keyword>
<dbReference type="AlphaFoldDB" id="A0A917H8L0"/>
<dbReference type="GO" id="GO:0016705">
    <property type="term" value="F:oxidoreductase activity, acting on paired donors, with incorporation or reduction of molecular oxygen"/>
    <property type="evidence" value="ECO:0007669"/>
    <property type="project" value="InterPro"/>
</dbReference>
<dbReference type="PROSITE" id="PS00086">
    <property type="entry name" value="CYTOCHROME_P450"/>
    <property type="match status" value="1"/>
</dbReference>
<dbReference type="GO" id="GO:0020037">
    <property type="term" value="F:heme binding"/>
    <property type="evidence" value="ECO:0007669"/>
    <property type="project" value="InterPro"/>
</dbReference>
<dbReference type="InterPro" id="IPR002397">
    <property type="entry name" value="Cyt_P450_B"/>
</dbReference>
<dbReference type="GO" id="GO:0005506">
    <property type="term" value="F:iron ion binding"/>
    <property type="evidence" value="ECO:0007669"/>
    <property type="project" value="InterPro"/>
</dbReference>
<dbReference type="Proteomes" id="UP000638848">
    <property type="component" value="Unassembled WGS sequence"/>
</dbReference>
<name>A0A917H8L0_9MICC</name>
<evidence type="ECO:0000313" key="10">
    <source>
        <dbReference type="Proteomes" id="UP000638848"/>
    </source>
</evidence>
<dbReference type="FunFam" id="1.10.630.10:FF:000018">
    <property type="entry name" value="Cytochrome P450 monooxygenase"/>
    <property type="match status" value="1"/>
</dbReference>
<dbReference type="PRINTS" id="PR00359">
    <property type="entry name" value="BP450"/>
</dbReference>
<feature type="region of interest" description="Disordered" evidence="8">
    <location>
        <begin position="1"/>
        <end position="22"/>
    </location>
</feature>
<evidence type="ECO:0000256" key="5">
    <source>
        <dbReference type="ARBA" id="ARBA00023004"/>
    </source>
</evidence>
<dbReference type="InterPro" id="IPR017972">
    <property type="entry name" value="Cyt_P450_CS"/>
</dbReference>
<keyword evidence="3 7" id="KW-0479">Metal-binding</keyword>
<evidence type="ECO:0000256" key="6">
    <source>
        <dbReference type="ARBA" id="ARBA00023033"/>
    </source>
</evidence>
<dbReference type="InterPro" id="IPR001128">
    <property type="entry name" value="Cyt_P450"/>
</dbReference>
<evidence type="ECO:0000256" key="2">
    <source>
        <dbReference type="ARBA" id="ARBA00022617"/>
    </source>
</evidence>
<dbReference type="InterPro" id="IPR036396">
    <property type="entry name" value="Cyt_P450_sf"/>
</dbReference>
<keyword evidence="5 7" id="KW-0408">Iron</keyword>
<dbReference type="GO" id="GO:0004497">
    <property type="term" value="F:monooxygenase activity"/>
    <property type="evidence" value="ECO:0007669"/>
    <property type="project" value="UniProtKB-KW"/>
</dbReference>
<organism evidence="9 10">
    <name type="scientific">Kocuria dechangensis</name>
    <dbReference type="NCBI Taxonomy" id="1176249"/>
    <lineage>
        <taxon>Bacteria</taxon>
        <taxon>Bacillati</taxon>
        <taxon>Actinomycetota</taxon>
        <taxon>Actinomycetes</taxon>
        <taxon>Micrococcales</taxon>
        <taxon>Micrococcaceae</taxon>
        <taxon>Kocuria</taxon>
    </lineage>
</organism>
<reference evidence="9" key="2">
    <citation type="submission" date="2020-09" db="EMBL/GenBank/DDBJ databases">
        <authorList>
            <person name="Sun Q."/>
            <person name="Zhou Y."/>
        </authorList>
    </citation>
    <scope>NUCLEOTIDE SEQUENCE</scope>
    <source>
        <strain evidence="9">CGMCC 1.12187</strain>
    </source>
</reference>
<protein>
    <submittedName>
        <fullName evidence="9">Cytochrome P450</fullName>
    </submittedName>
</protein>
<dbReference type="Pfam" id="PF00067">
    <property type="entry name" value="p450"/>
    <property type="match status" value="1"/>
</dbReference>
<reference evidence="9" key="1">
    <citation type="journal article" date="2014" name="Int. J. Syst. Evol. Microbiol.">
        <title>Complete genome sequence of Corynebacterium casei LMG S-19264T (=DSM 44701T), isolated from a smear-ripened cheese.</title>
        <authorList>
            <consortium name="US DOE Joint Genome Institute (JGI-PGF)"/>
            <person name="Walter F."/>
            <person name="Albersmeier A."/>
            <person name="Kalinowski J."/>
            <person name="Ruckert C."/>
        </authorList>
    </citation>
    <scope>NUCLEOTIDE SEQUENCE</scope>
    <source>
        <strain evidence="9">CGMCC 1.12187</strain>
    </source>
</reference>
<gene>
    <name evidence="9" type="ORF">GCM10011374_39080</name>
</gene>
<dbReference type="CDD" id="cd11030">
    <property type="entry name" value="CYP105-like"/>
    <property type="match status" value="1"/>
</dbReference>
<sequence>MTSTEPVDLPLTRQCPYAPPPEHLKLREQAPVSRVRLPSGMVVWALTRHEDIRGMLADPRFSSDRNHPGFPAPTHEPIPVSLSLLGMDPPEHGPARREVMGEFTLKRVTALRPRIQQIVDERIDALLAGPRPVDLVQALSLPVPSLVTCELLGVPYADHDYFQTRSAVLLSRTVSVQQIQQALQELLAYLDRLITAKEQDPTDDLLGRQIRKQQQKGAVDHQALVSLAFLLLVAGHETTANMISLGVMALIDHPEVLAAIRQDPGRTPGAVEEMLRCFTIAELGTSRVAVEDVEIGGVLIRAGEGVLGLSNTANRDPAVFTDPDTFDIDRGGRHHLAFGYGPHQCLGQNLARLELQIVLDTLFRRIPDLRCAVPVEELPFKNDVDIYGLHELPVTW</sequence>
<comment type="similarity">
    <text evidence="1 7">Belongs to the cytochrome P450 family.</text>
</comment>
<evidence type="ECO:0000256" key="3">
    <source>
        <dbReference type="ARBA" id="ARBA00022723"/>
    </source>
</evidence>
<dbReference type="PANTHER" id="PTHR46696">
    <property type="entry name" value="P450, PUTATIVE (EUROFUNG)-RELATED"/>
    <property type="match status" value="1"/>
</dbReference>
<dbReference type="EMBL" id="BMEQ01000040">
    <property type="protein sequence ID" value="GGG70663.1"/>
    <property type="molecule type" value="Genomic_DNA"/>
</dbReference>
<accession>A0A917H8L0</accession>
<evidence type="ECO:0000256" key="7">
    <source>
        <dbReference type="RuleBase" id="RU000461"/>
    </source>
</evidence>
<keyword evidence="4 7" id="KW-0560">Oxidoreductase</keyword>
<keyword evidence="10" id="KW-1185">Reference proteome</keyword>
<keyword evidence="2 7" id="KW-0349">Heme</keyword>
<dbReference type="RefSeq" id="WP_188540216.1">
    <property type="nucleotide sequence ID" value="NZ_BMEQ01000040.1"/>
</dbReference>
<dbReference type="PANTHER" id="PTHR46696:SF1">
    <property type="entry name" value="CYTOCHROME P450 YJIB-RELATED"/>
    <property type="match status" value="1"/>
</dbReference>
<evidence type="ECO:0000256" key="1">
    <source>
        <dbReference type="ARBA" id="ARBA00010617"/>
    </source>
</evidence>